<gene>
    <name evidence="1" type="primary">Necator_chrII.g6314</name>
    <name evidence="1" type="ORF">RB195_018521</name>
</gene>
<dbReference type="Proteomes" id="UP001303046">
    <property type="component" value="Unassembled WGS sequence"/>
</dbReference>
<evidence type="ECO:0000313" key="2">
    <source>
        <dbReference type="Proteomes" id="UP001303046"/>
    </source>
</evidence>
<organism evidence="1 2">
    <name type="scientific">Necator americanus</name>
    <name type="common">Human hookworm</name>
    <dbReference type="NCBI Taxonomy" id="51031"/>
    <lineage>
        <taxon>Eukaryota</taxon>
        <taxon>Metazoa</taxon>
        <taxon>Ecdysozoa</taxon>
        <taxon>Nematoda</taxon>
        <taxon>Chromadorea</taxon>
        <taxon>Rhabditida</taxon>
        <taxon>Rhabditina</taxon>
        <taxon>Rhabditomorpha</taxon>
        <taxon>Strongyloidea</taxon>
        <taxon>Ancylostomatidae</taxon>
        <taxon>Bunostominae</taxon>
        <taxon>Necator</taxon>
    </lineage>
</organism>
<reference evidence="1 2" key="1">
    <citation type="submission" date="2023-08" db="EMBL/GenBank/DDBJ databases">
        <title>A Necator americanus chromosomal reference genome.</title>
        <authorList>
            <person name="Ilik V."/>
            <person name="Petrzelkova K.J."/>
            <person name="Pardy F."/>
            <person name="Fuh T."/>
            <person name="Niatou-Singa F.S."/>
            <person name="Gouil Q."/>
            <person name="Baker L."/>
            <person name="Ritchie M.E."/>
            <person name="Jex A.R."/>
            <person name="Gazzola D."/>
            <person name="Li H."/>
            <person name="Toshio Fujiwara R."/>
            <person name="Zhan B."/>
            <person name="Aroian R.V."/>
            <person name="Pafco B."/>
            <person name="Schwarz E.M."/>
        </authorList>
    </citation>
    <scope>NUCLEOTIDE SEQUENCE [LARGE SCALE GENOMIC DNA]</scope>
    <source>
        <strain evidence="1 2">Aroian</strain>
        <tissue evidence="1">Whole animal</tissue>
    </source>
</reference>
<dbReference type="EMBL" id="JAVFWL010000002">
    <property type="protein sequence ID" value="KAK6735363.1"/>
    <property type="molecule type" value="Genomic_DNA"/>
</dbReference>
<keyword evidence="2" id="KW-1185">Reference proteome</keyword>
<proteinExistence type="predicted"/>
<accession>A0ABR1CD06</accession>
<name>A0ABR1CD06_NECAM</name>
<sequence length="122" mass="13495">MPRFKDSRTWAIMYTIAKSDRLWCQQGGLKLYSPKQCPAQTLECFKYTCDAEQAEFVARGCGVSLLTRAAGLPNESCYQAISVCEKVGGKGTCFTCNDQHMCNPAPELPLLIVALLIVIVRI</sequence>
<protein>
    <submittedName>
        <fullName evidence="1">Uncharacterized protein</fullName>
    </submittedName>
</protein>
<evidence type="ECO:0000313" key="1">
    <source>
        <dbReference type="EMBL" id="KAK6735363.1"/>
    </source>
</evidence>
<comment type="caution">
    <text evidence="1">The sequence shown here is derived from an EMBL/GenBank/DDBJ whole genome shotgun (WGS) entry which is preliminary data.</text>
</comment>